<dbReference type="GO" id="GO:0016747">
    <property type="term" value="F:acyltransferase activity, transferring groups other than amino-acyl groups"/>
    <property type="evidence" value="ECO:0007669"/>
    <property type="project" value="InterPro"/>
</dbReference>
<dbReference type="PANTHER" id="PTHR43610">
    <property type="entry name" value="BLL6696 PROTEIN"/>
    <property type="match status" value="1"/>
</dbReference>
<dbReference type="InterPro" id="IPR000182">
    <property type="entry name" value="GNAT_dom"/>
</dbReference>
<feature type="domain" description="N-acetyltransferase" evidence="1">
    <location>
        <begin position="23"/>
        <end position="183"/>
    </location>
</feature>
<dbReference type="RefSeq" id="WP_231920132.1">
    <property type="nucleotide sequence ID" value="NZ_LT629772.1"/>
</dbReference>
<gene>
    <name evidence="2" type="ORF">SAMN04489812_0327</name>
</gene>
<evidence type="ECO:0000313" key="2">
    <source>
        <dbReference type="EMBL" id="SDR92426.1"/>
    </source>
</evidence>
<dbReference type="EMBL" id="LT629772">
    <property type="protein sequence ID" value="SDR92426.1"/>
    <property type="molecule type" value="Genomic_DNA"/>
</dbReference>
<dbReference type="Proteomes" id="UP000199103">
    <property type="component" value="Chromosome I"/>
</dbReference>
<name>A0A1H1N0B6_9ACTN</name>
<dbReference type="Gene3D" id="3.40.630.30">
    <property type="match status" value="1"/>
</dbReference>
<dbReference type="AlphaFoldDB" id="A0A1H1N0B6"/>
<organism evidence="2 3">
    <name type="scientific">Microlunatus soli</name>
    <dbReference type="NCBI Taxonomy" id="630515"/>
    <lineage>
        <taxon>Bacteria</taxon>
        <taxon>Bacillati</taxon>
        <taxon>Actinomycetota</taxon>
        <taxon>Actinomycetes</taxon>
        <taxon>Propionibacteriales</taxon>
        <taxon>Propionibacteriaceae</taxon>
        <taxon>Microlunatus</taxon>
    </lineage>
</organism>
<dbReference type="Pfam" id="PF13302">
    <property type="entry name" value="Acetyltransf_3"/>
    <property type="match status" value="1"/>
</dbReference>
<proteinExistence type="predicted"/>
<evidence type="ECO:0000313" key="3">
    <source>
        <dbReference type="Proteomes" id="UP000199103"/>
    </source>
</evidence>
<dbReference type="InterPro" id="IPR016181">
    <property type="entry name" value="Acyl_CoA_acyltransferase"/>
</dbReference>
<evidence type="ECO:0000259" key="1">
    <source>
        <dbReference type="PROSITE" id="PS51186"/>
    </source>
</evidence>
<dbReference type="PROSITE" id="PS51186">
    <property type="entry name" value="GNAT"/>
    <property type="match status" value="1"/>
</dbReference>
<keyword evidence="3" id="KW-1185">Reference proteome</keyword>
<sequence length="216" mass="24325">MTVDWFEPKVLTDPGLPGEEPRLRLEPLTTDHAEAFLAAANDHADEVFAHLSHRPPQDVAGATAIIERLNAPADQIPYAQIIVETGEFAGTTSFYEVNPALRALAIGHTWIGYRWWRSWLNSTSKLTMLTRAFDGLGAERVVWHTDIRNTRSQQAIQRLGAQHEGVFRHHRIRPDGSWRDTVQFAMIAEEWPAAEAALQAALRRRAAPLNDHGQDR</sequence>
<accession>A0A1H1N0B6</accession>
<reference evidence="2 3" key="1">
    <citation type="submission" date="2016-10" db="EMBL/GenBank/DDBJ databases">
        <authorList>
            <person name="de Groot N.N."/>
        </authorList>
    </citation>
    <scope>NUCLEOTIDE SEQUENCE [LARGE SCALE GENOMIC DNA]</scope>
    <source>
        <strain evidence="2 3">DSM 21800</strain>
    </source>
</reference>
<dbReference type="STRING" id="630515.SAMN04489812_0327"/>
<dbReference type="PANTHER" id="PTHR43610:SF1">
    <property type="entry name" value="N-ACETYLTRANSFERASE DOMAIN-CONTAINING PROTEIN"/>
    <property type="match status" value="1"/>
</dbReference>
<keyword evidence="2" id="KW-0808">Transferase</keyword>
<dbReference type="SUPFAM" id="SSF55729">
    <property type="entry name" value="Acyl-CoA N-acyltransferases (Nat)"/>
    <property type="match status" value="1"/>
</dbReference>
<protein>
    <submittedName>
        <fullName evidence="2">Protein N-acetyltransferase, RimJ/RimL family</fullName>
    </submittedName>
</protein>